<evidence type="ECO:0000313" key="2">
    <source>
        <dbReference type="Proteomes" id="UP000295124"/>
    </source>
</evidence>
<dbReference type="RefSeq" id="WP_132168768.1">
    <property type="nucleotide sequence ID" value="NZ_SMKX01000047.1"/>
</dbReference>
<dbReference type="EMBL" id="SMKX01000047">
    <property type="protein sequence ID" value="TDD58704.1"/>
    <property type="molecule type" value="Genomic_DNA"/>
</dbReference>
<dbReference type="SUPFAM" id="SSF48371">
    <property type="entry name" value="ARM repeat"/>
    <property type="match status" value="1"/>
</dbReference>
<protein>
    <recommendedName>
        <fullName evidence="3">HEAT repeat domain-containing protein</fullName>
    </recommendedName>
</protein>
<dbReference type="Proteomes" id="UP000295124">
    <property type="component" value="Unassembled WGS sequence"/>
</dbReference>
<dbReference type="AlphaFoldDB" id="A0A4R4ZLG1"/>
<dbReference type="OrthoDB" id="3273854at2"/>
<dbReference type="Gene3D" id="1.25.10.10">
    <property type="entry name" value="Leucine-rich Repeat Variant"/>
    <property type="match status" value="1"/>
</dbReference>
<proteinExistence type="predicted"/>
<accession>A0A4R4ZLG1</accession>
<comment type="caution">
    <text evidence="1">The sequence shown here is derived from an EMBL/GenBank/DDBJ whole genome shotgun (WGS) entry which is preliminary data.</text>
</comment>
<organism evidence="1 2">
    <name type="scientific">Kribbella antibiotica</name>
    <dbReference type="NCBI Taxonomy" id="190195"/>
    <lineage>
        <taxon>Bacteria</taxon>
        <taxon>Bacillati</taxon>
        <taxon>Actinomycetota</taxon>
        <taxon>Actinomycetes</taxon>
        <taxon>Propionibacteriales</taxon>
        <taxon>Kribbellaceae</taxon>
        <taxon>Kribbella</taxon>
    </lineage>
</organism>
<gene>
    <name evidence="1" type="ORF">E1263_17965</name>
</gene>
<keyword evidence="2" id="KW-1185">Reference proteome</keyword>
<reference evidence="1 2" key="1">
    <citation type="submission" date="2019-03" db="EMBL/GenBank/DDBJ databases">
        <title>Draft genome sequences of novel Actinobacteria.</title>
        <authorList>
            <person name="Sahin N."/>
            <person name="Ay H."/>
            <person name="Saygin H."/>
        </authorList>
    </citation>
    <scope>NUCLEOTIDE SEQUENCE [LARGE SCALE GENOMIC DNA]</scope>
    <source>
        <strain evidence="1 2">JCM 13523</strain>
    </source>
</reference>
<dbReference type="InterPro" id="IPR016024">
    <property type="entry name" value="ARM-type_fold"/>
</dbReference>
<evidence type="ECO:0000313" key="1">
    <source>
        <dbReference type="EMBL" id="TDD58704.1"/>
    </source>
</evidence>
<evidence type="ECO:0008006" key="3">
    <source>
        <dbReference type="Google" id="ProtNLM"/>
    </source>
</evidence>
<sequence length="1107" mass="122203">MRAKDLLRAIDNLPYGERQRRVIADARALSATDLQSLLGELATGTPFERTLGLTVAEATRDVAYVTRLLNDPIPTVQSRALAAVGNGVPVSDDDLRILYDDAPATLRGQLLQVVRKTGRTLLATRLIDEHRERWGDQAAASLLIATDDETVERLLPDLAYCLSSGEWRRLGAKRPKPVYDYALRTLPTGPDRDEWWQGPAFGITGLLDHDPQRATNLLIRALPDDQLPTAIIGVLGRLIDIDPLFVELLLEPERAPILHRVLTPAVRRRLNRYADDDLIALGELMWPDPTNLLEDLPPSRRAAIFTGITKSVDLSQVVLPVWLLDVLPQQLRFEQARRMLTLRAVADSDSQRRETAGFLPYDEAFALLEPDINRPDANDRADVYRAVIYAAGRSRQAAAIESALAWSTRVRNDRDSVRQSVVQAINELPPSTLTDQLTGSLQTLLTSALEARDTGWSTRDALGDIALTAITQGAARSQLALLEWGLQAHARITENQGTFMLYGVIDGLPRGQELAVYDVLRKYIDDAVARNEFRLPFAVARAFDDRGWTIEHLQDALEKGVWSNQEYTVGEACELWLWRRDTRAERVEQIINRDLGMAQWLHVWGAVTELRTDLLDVVLAEPQRIHRFDRDHPNWEVPDRAFRAWLPRQHARYAELVAEAAGDERMPESARAAAVATLGCIPEAGRAALEPFLQHDNVLLQEAALSALAWTDSPQEALPTLLSHANDDRARVALYAASRAARFVRPSILPGLLHPILVGDGAKVTARKEAARLLGSLRAPGASAVLADAWAEAHRDVRAAITSAASLYLLHEPASWALLQEAVHDSEATAIALTHRPAYGLATKYRARYAELVVAVTNRPETEAVRSALLALPRWAPWSPSVAPVCAGFISDLNSKVWSEATTSLIAVVAADPSLGLDELQAAVRLLVRAENDPGLPNALPHRDHPARQRLTALGARLIRALHGKPVEVRQTLKVIAAELDSPELLDLRLDLLVQGIAWDQLATELPDLVEAVAGRPIVAYNTATRLGSRLNRYDVQWTPDQLESTARALAQSPELMAGLLAWAIIAEAGRRSGWAQGWRELLVALRNHPQADVRQAALETVTANES</sequence>
<name>A0A4R4ZLG1_9ACTN</name>
<dbReference type="InterPro" id="IPR011989">
    <property type="entry name" value="ARM-like"/>
</dbReference>